<dbReference type="EMBL" id="SRLO01010189">
    <property type="protein sequence ID" value="TNN26464.1"/>
    <property type="molecule type" value="Genomic_DNA"/>
</dbReference>
<protein>
    <submittedName>
        <fullName evidence="2">Uncharacterized protein</fullName>
    </submittedName>
</protein>
<dbReference type="AlphaFoldDB" id="A0A4Z2ED80"/>
<evidence type="ECO:0000313" key="3">
    <source>
        <dbReference type="Proteomes" id="UP000314294"/>
    </source>
</evidence>
<feature type="transmembrane region" description="Helical" evidence="1">
    <location>
        <begin position="6"/>
        <end position="26"/>
    </location>
</feature>
<organism evidence="2 3">
    <name type="scientific">Liparis tanakae</name>
    <name type="common">Tanaka's snailfish</name>
    <dbReference type="NCBI Taxonomy" id="230148"/>
    <lineage>
        <taxon>Eukaryota</taxon>
        <taxon>Metazoa</taxon>
        <taxon>Chordata</taxon>
        <taxon>Craniata</taxon>
        <taxon>Vertebrata</taxon>
        <taxon>Euteleostomi</taxon>
        <taxon>Actinopterygii</taxon>
        <taxon>Neopterygii</taxon>
        <taxon>Teleostei</taxon>
        <taxon>Neoteleostei</taxon>
        <taxon>Acanthomorphata</taxon>
        <taxon>Eupercaria</taxon>
        <taxon>Perciformes</taxon>
        <taxon>Cottioidei</taxon>
        <taxon>Cottales</taxon>
        <taxon>Liparidae</taxon>
        <taxon>Liparis</taxon>
    </lineage>
</organism>
<dbReference type="Proteomes" id="UP000314294">
    <property type="component" value="Unassembled WGS sequence"/>
</dbReference>
<sequence>MARTLNHVGLGLGIGFLILSIVYVVVMTKHLSD</sequence>
<keyword evidence="1" id="KW-0812">Transmembrane</keyword>
<gene>
    <name evidence="2" type="ORF">EYF80_063399</name>
</gene>
<keyword evidence="3" id="KW-1185">Reference proteome</keyword>
<keyword evidence="1" id="KW-1133">Transmembrane helix</keyword>
<comment type="caution">
    <text evidence="2">The sequence shown here is derived from an EMBL/GenBank/DDBJ whole genome shotgun (WGS) entry which is preliminary data.</text>
</comment>
<reference evidence="2 3" key="1">
    <citation type="submission" date="2019-03" db="EMBL/GenBank/DDBJ databases">
        <title>First draft genome of Liparis tanakae, snailfish: a comprehensive survey of snailfish specific genes.</title>
        <authorList>
            <person name="Kim W."/>
            <person name="Song I."/>
            <person name="Jeong J.-H."/>
            <person name="Kim D."/>
            <person name="Kim S."/>
            <person name="Ryu S."/>
            <person name="Song J.Y."/>
            <person name="Lee S.K."/>
        </authorList>
    </citation>
    <scope>NUCLEOTIDE SEQUENCE [LARGE SCALE GENOMIC DNA]</scope>
    <source>
        <tissue evidence="2">Muscle</tissue>
    </source>
</reference>
<proteinExistence type="predicted"/>
<evidence type="ECO:0000313" key="2">
    <source>
        <dbReference type="EMBL" id="TNN26464.1"/>
    </source>
</evidence>
<evidence type="ECO:0000256" key="1">
    <source>
        <dbReference type="SAM" id="Phobius"/>
    </source>
</evidence>
<name>A0A4Z2ED80_9TELE</name>
<keyword evidence="1" id="KW-0472">Membrane</keyword>
<accession>A0A4Z2ED80</accession>